<dbReference type="CDD" id="cd16263">
    <property type="entry name" value="BipA_III"/>
    <property type="match status" value="1"/>
</dbReference>
<dbReference type="Pfam" id="PF14492">
    <property type="entry name" value="EFG_III"/>
    <property type="match status" value="1"/>
</dbReference>
<dbReference type="FunFam" id="3.30.70.870:FF:000003">
    <property type="entry name" value="GTP-binding protein TypA"/>
    <property type="match status" value="1"/>
</dbReference>
<dbReference type="EMBL" id="GBEZ01001868">
    <property type="protein sequence ID" value="JAC83144.1"/>
    <property type="molecule type" value="Transcribed_RNA"/>
</dbReference>
<dbReference type="Pfam" id="PF00679">
    <property type="entry name" value="EFG_C"/>
    <property type="match status" value="1"/>
</dbReference>
<dbReference type="GO" id="GO:0005525">
    <property type="term" value="F:GTP binding"/>
    <property type="evidence" value="ECO:0007669"/>
    <property type="project" value="UniProtKB-KW"/>
</dbReference>
<dbReference type="SMART" id="SM00838">
    <property type="entry name" value="EFG_C"/>
    <property type="match status" value="1"/>
</dbReference>
<dbReference type="Gene3D" id="3.30.70.870">
    <property type="entry name" value="Elongation Factor G (Translational Gtpase), domain 3"/>
    <property type="match status" value="1"/>
</dbReference>
<dbReference type="InterPro" id="IPR000640">
    <property type="entry name" value="EFG_V-like"/>
</dbReference>
<gene>
    <name evidence="4" type="primary">TYPA</name>
    <name evidence="4" type="ORF">TSPGSL018_4067</name>
</gene>
<dbReference type="SUPFAM" id="SSF54980">
    <property type="entry name" value="EF-G C-terminal domain-like"/>
    <property type="match status" value="2"/>
</dbReference>
<dbReference type="GO" id="GO:0003924">
    <property type="term" value="F:GTPase activity"/>
    <property type="evidence" value="ECO:0007669"/>
    <property type="project" value="TreeGrafter"/>
</dbReference>
<evidence type="ECO:0000313" key="4">
    <source>
        <dbReference type="EMBL" id="JAC83144.1"/>
    </source>
</evidence>
<keyword evidence="1" id="KW-0547">Nucleotide-binding</keyword>
<dbReference type="InterPro" id="IPR035647">
    <property type="entry name" value="EFG_III/V"/>
</dbReference>
<name>A0A061SJF6_9CHLO</name>
<protein>
    <submittedName>
        <fullName evidence="4">GTP-binding protein</fullName>
    </submittedName>
</protein>
<keyword evidence="2" id="KW-0342">GTP-binding</keyword>
<reference evidence="4" key="1">
    <citation type="submission" date="2014-05" db="EMBL/GenBank/DDBJ databases">
        <title>The transcriptome of the halophilic microalga Tetraselmis sp. GSL018 isolated from the Great Salt Lake, Utah.</title>
        <authorList>
            <person name="Jinkerson R.E."/>
            <person name="D'Adamo S."/>
            <person name="Posewitz M.C."/>
        </authorList>
    </citation>
    <scope>NUCLEOTIDE SEQUENCE</scope>
    <source>
        <strain evidence="4">GSL018</strain>
    </source>
</reference>
<dbReference type="InterPro" id="IPR042116">
    <property type="entry name" value="TypA/BipA_C"/>
</dbReference>
<dbReference type="FunFam" id="3.30.70.240:FF:000002">
    <property type="entry name" value="GTP-binding protein TypA"/>
    <property type="match status" value="1"/>
</dbReference>
<evidence type="ECO:0000256" key="1">
    <source>
        <dbReference type="ARBA" id="ARBA00022741"/>
    </source>
</evidence>
<dbReference type="Gene3D" id="2.40.50.250">
    <property type="entry name" value="bipa protein"/>
    <property type="match status" value="1"/>
</dbReference>
<sequence>MTFMVNTSPFAGQEGKFVTSRNLAERLDRELERNLALRVERGESADQFIVSGRGTLHISVLMENMRREGYEFSVGPPQVITKTDEEGKKLEPVEEAVIEVPEEYMGSVVDMIGRRKGQMLELSTNATTGTSTVKYSIPTRGLLGLRSGLLTATRGTAVVNTVFSHYEPWMGEINTRDQGSLVAHETGQVTSFACESAQQRGVLFVKPGDQVYEGQVVGIHQRPGDLKVNVAKKKAVNNIRSATKENTSTLNEAKIMLLDDALEYIVGDELVEITPLSCRIRKTPKAKKTR</sequence>
<evidence type="ECO:0000259" key="3">
    <source>
        <dbReference type="SMART" id="SM00838"/>
    </source>
</evidence>
<feature type="domain" description="Elongation factor EFG" evidence="3">
    <location>
        <begin position="90"/>
        <end position="173"/>
    </location>
</feature>
<accession>A0A061SJF6</accession>
<dbReference type="InterPro" id="IPR041095">
    <property type="entry name" value="EFG_II"/>
</dbReference>
<dbReference type="GO" id="GO:1990904">
    <property type="term" value="C:ribonucleoprotein complex"/>
    <property type="evidence" value="ECO:0007669"/>
    <property type="project" value="TreeGrafter"/>
</dbReference>
<organism evidence="4">
    <name type="scientific">Tetraselmis sp. GSL018</name>
    <dbReference type="NCBI Taxonomy" id="582737"/>
    <lineage>
        <taxon>Eukaryota</taxon>
        <taxon>Viridiplantae</taxon>
        <taxon>Chlorophyta</taxon>
        <taxon>core chlorophytes</taxon>
        <taxon>Chlorodendrophyceae</taxon>
        <taxon>Chlorodendrales</taxon>
        <taxon>Chlorodendraceae</taxon>
        <taxon>Tetraselmis</taxon>
    </lineage>
</organism>
<dbReference type="GO" id="GO:0005829">
    <property type="term" value="C:cytosol"/>
    <property type="evidence" value="ECO:0007669"/>
    <property type="project" value="TreeGrafter"/>
</dbReference>
<proteinExistence type="predicted"/>
<dbReference type="Gene3D" id="3.30.70.240">
    <property type="match status" value="1"/>
</dbReference>
<dbReference type="AlphaFoldDB" id="A0A061SJF6"/>
<dbReference type="FunFam" id="2.40.50.250:FF:000001">
    <property type="entry name" value="GTP-binding protein TypA"/>
    <property type="match status" value="1"/>
</dbReference>
<dbReference type="InterPro" id="IPR047043">
    <property type="entry name" value="BipA_III"/>
</dbReference>
<dbReference type="PANTHER" id="PTHR42908:SF8">
    <property type="entry name" value="TR-TYPE G DOMAIN-CONTAINING PROTEIN"/>
    <property type="match status" value="1"/>
</dbReference>
<evidence type="ECO:0000256" key="2">
    <source>
        <dbReference type="ARBA" id="ARBA00023134"/>
    </source>
</evidence>
<dbReference type="Pfam" id="PF21018">
    <property type="entry name" value="BipA_C"/>
    <property type="match status" value="1"/>
</dbReference>
<dbReference type="PANTHER" id="PTHR42908">
    <property type="entry name" value="TRANSLATION ELONGATION FACTOR-RELATED"/>
    <property type="match status" value="1"/>
</dbReference>
<dbReference type="InterPro" id="IPR048876">
    <property type="entry name" value="BipA_C"/>
</dbReference>